<dbReference type="InterPro" id="IPR002901">
    <property type="entry name" value="MGlyc_endo_b_GlcNAc-like_dom"/>
</dbReference>
<dbReference type="EMBL" id="BPRB01000254">
    <property type="protein sequence ID" value="GJE61903.1"/>
    <property type="molecule type" value="Genomic_DNA"/>
</dbReference>
<feature type="domain" description="Mannosyl-glycoprotein endo-beta-N-acetylglucosamidase-like" evidence="3">
    <location>
        <begin position="1"/>
        <end position="108"/>
    </location>
</feature>
<feature type="domain" description="N-acetylmuramoyl-L-alanine amidase" evidence="2">
    <location>
        <begin position="171"/>
        <end position="368"/>
    </location>
</feature>
<organism evidence="4 5">
    <name type="scientific">Methylobacterium trifolii</name>
    <dbReference type="NCBI Taxonomy" id="1003092"/>
    <lineage>
        <taxon>Bacteria</taxon>
        <taxon>Pseudomonadati</taxon>
        <taxon>Pseudomonadota</taxon>
        <taxon>Alphaproteobacteria</taxon>
        <taxon>Hyphomicrobiales</taxon>
        <taxon>Methylobacteriaceae</taxon>
        <taxon>Methylobacterium</taxon>
    </lineage>
</organism>
<feature type="region of interest" description="Disordered" evidence="1">
    <location>
        <begin position="361"/>
        <end position="381"/>
    </location>
</feature>
<evidence type="ECO:0008006" key="6">
    <source>
        <dbReference type="Google" id="ProtNLM"/>
    </source>
</evidence>
<protein>
    <recommendedName>
        <fullName evidence="6">N-acetylmuramoyl-L-alanine amidase</fullName>
    </recommendedName>
</protein>
<comment type="caution">
    <text evidence="4">The sequence shown here is derived from an EMBL/GenBank/DDBJ whole genome shotgun (WGS) entry which is preliminary data.</text>
</comment>
<reference evidence="4" key="1">
    <citation type="journal article" date="2021" name="Front. Microbiol.">
        <title>Comprehensive Comparative Genomics and Phenotyping of Methylobacterium Species.</title>
        <authorList>
            <person name="Alessa O."/>
            <person name="Ogura Y."/>
            <person name="Fujitani Y."/>
            <person name="Takami H."/>
            <person name="Hayashi T."/>
            <person name="Sahin N."/>
            <person name="Tani A."/>
        </authorList>
    </citation>
    <scope>NUCLEOTIDE SEQUENCE</scope>
    <source>
        <strain evidence="4">DSM 23632</strain>
    </source>
</reference>
<dbReference type="Pfam" id="PF01832">
    <property type="entry name" value="Glucosaminidase"/>
    <property type="match status" value="1"/>
</dbReference>
<keyword evidence="5" id="KW-1185">Reference proteome</keyword>
<sequence length="404" mass="44683">MAQWALESGRGRSDLSRRYGNFAGLKWRPEMAGFATKIVYEAHDGTDLYCAFPSAQAFVRGYWRFIGRSVYDGWQAYADDPRGFLGFLKSRGYAGDPNYVEKVMQILPEAEALLGTSETTPFADLGESERPSRAELGETLFDHMAVDEEPDFVALPQVTHPFRGARPNGLEGAIVHYDAGRTRPTRGADDLEWGARNTLAGAQSNGFAYLTISRTGKIYLPNNMDWTKWGYHAGKSLCPVTKREGVSRYYVGFEVNSPGLVHPTADAQVYVPWFDAVRDSHGNVVLDAKGRATVANPKGELYKPGELRLVKQRQGNIRAGAYVPYTDKQFAALVSVMLWLKQLHPRTFRLDYVFGHDEVSPGRKVDPGGSLGEPDAAGPGAPMPMGRFRAVLLKAWAERQALVA</sequence>
<evidence type="ECO:0000256" key="1">
    <source>
        <dbReference type="SAM" id="MobiDB-lite"/>
    </source>
</evidence>
<name>A0ABQ4U349_9HYPH</name>
<dbReference type="Proteomes" id="UP001055057">
    <property type="component" value="Unassembled WGS sequence"/>
</dbReference>
<dbReference type="InterPro" id="IPR002502">
    <property type="entry name" value="Amidase_domain"/>
</dbReference>
<evidence type="ECO:0000313" key="5">
    <source>
        <dbReference type="Proteomes" id="UP001055057"/>
    </source>
</evidence>
<proteinExistence type="predicted"/>
<reference evidence="4" key="2">
    <citation type="submission" date="2021-08" db="EMBL/GenBank/DDBJ databases">
        <authorList>
            <person name="Tani A."/>
            <person name="Ola A."/>
            <person name="Ogura Y."/>
            <person name="Katsura K."/>
            <person name="Hayashi T."/>
        </authorList>
    </citation>
    <scope>NUCLEOTIDE SEQUENCE</scope>
    <source>
        <strain evidence="4">DSM 23632</strain>
    </source>
</reference>
<dbReference type="Gene3D" id="1.10.530.10">
    <property type="match status" value="1"/>
</dbReference>
<evidence type="ECO:0000259" key="3">
    <source>
        <dbReference type="Pfam" id="PF01832"/>
    </source>
</evidence>
<dbReference type="Gene3D" id="3.40.80.10">
    <property type="entry name" value="Peptidoglycan recognition protein-like"/>
    <property type="match status" value="1"/>
</dbReference>
<gene>
    <name evidence="4" type="ORF">MPOCJGCO_4030</name>
</gene>
<dbReference type="Pfam" id="PF01510">
    <property type="entry name" value="Amidase_2"/>
    <property type="match status" value="1"/>
</dbReference>
<accession>A0ABQ4U349</accession>
<dbReference type="SUPFAM" id="SSF55846">
    <property type="entry name" value="N-acetylmuramoyl-L-alanine amidase-like"/>
    <property type="match status" value="1"/>
</dbReference>
<evidence type="ECO:0000259" key="2">
    <source>
        <dbReference type="Pfam" id="PF01510"/>
    </source>
</evidence>
<evidence type="ECO:0000313" key="4">
    <source>
        <dbReference type="EMBL" id="GJE61903.1"/>
    </source>
</evidence>
<dbReference type="InterPro" id="IPR036505">
    <property type="entry name" value="Amidase/PGRP_sf"/>
</dbReference>